<gene>
    <name evidence="3" type="ORF">EV385_0196</name>
</gene>
<keyword evidence="2" id="KW-0472">Membrane</keyword>
<comment type="caution">
    <text evidence="3">The sequence shown here is derived from an EMBL/GenBank/DDBJ whole genome shotgun (WGS) entry which is preliminary data.</text>
</comment>
<dbReference type="RefSeq" id="WP_130507716.1">
    <property type="nucleotide sequence ID" value="NZ_SHKY01000001.1"/>
</dbReference>
<feature type="transmembrane region" description="Helical" evidence="2">
    <location>
        <begin position="166"/>
        <end position="193"/>
    </location>
</feature>
<sequence>MADDDLERVRELQGRLEKLRRENEASPPRPAPEPQAASPVQPAGRRRGRLRSIAGLLALVLGIIVVLQIAATVATYNGNDFNDARRVGQAKVESCDRRGPVGAVLGYWYECVLSITWNDGNVERGTVGGPRLVHADDVGKSIQIGDNGTSRNGREYSRPTLPPRPALGVLGVVLGLIAGIPALILLWSLWMLVRDSIARIFRRR</sequence>
<evidence type="ECO:0000256" key="1">
    <source>
        <dbReference type="SAM" id="MobiDB-lite"/>
    </source>
</evidence>
<dbReference type="EMBL" id="SHKY01000001">
    <property type="protein sequence ID" value="RZU48480.1"/>
    <property type="molecule type" value="Genomic_DNA"/>
</dbReference>
<feature type="region of interest" description="Disordered" evidence="1">
    <location>
        <begin position="13"/>
        <end position="44"/>
    </location>
</feature>
<accession>A0A4Q7ZCV1</accession>
<dbReference type="OrthoDB" id="3629791at2"/>
<dbReference type="Proteomes" id="UP000292564">
    <property type="component" value="Unassembled WGS sequence"/>
</dbReference>
<dbReference type="InterPro" id="IPR045927">
    <property type="entry name" value="DUF6346"/>
</dbReference>
<dbReference type="Pfam" id="PF19873">
    <property type="entry name" value="DUF6346"/>
    <property type="match status" value="1"/>
</dbReference>
<keyword evidence="2" id="KW-1133">Transmembrane helix</keyword>
<proteinExistence type="predicted"/>
<feature type="transmembrane region" description="Helical" evidence="2">
    <location>
        <begin position="53"/>
        <end position="76"/>
    </location>
</feature>
<evidence type="ECO:0000313" key="3">
    <source>
        <dbReference type="EMBL" id="RZU48480.1"/>
    </source>
</evidence>
<evidence type="ECO:0000256" key="2">
    <source>
        <dbReference type="SAM" id="Phobius"/>
    </source>
</evidence>
<reference evidence="3 4" key="1">
    <citation type="submission" date="2019-02" db="EMBL/GenBank/DDBJ databases">
        <title>Sequencing the genomes of 1000 actinobacteria strains.</title>
        <authorList>
            <person name="Klenk H.-P."/>
        </authorList>
    </citation>
    <scope>NUCLEOTIDE SEQUENCE [LARGE SCALE GENOMIC DNA]</scope>
    <source>
        <strain evidence="3 4">DSM 45162</strain>
    </source>
</reference>
<keyword evidence="4" id="KW-1185">Reference proteome</keyword>
<evidence type="ECO:0000313" key="4">
    <source>
        <dbReference type="Proteomes" id="UP000292564"/>
    </source>
</evidence>
<dbReference type="AlphaFoldDB" id="A0A4Q7ZCV1"/>
<name>A0A4Q7ZCV1_9ACTN</name>
<organism evidence="3 4">
    <name type="scientific">Krasilnikovia cinnamomea</name>
    <dbReference type="NCBI Taxonomy" id="349313"/>
    <lineage>
        <taxon>Bacteria</taxon>
        <taxon>Bacillati</taxon>
        <taxon>Actinomycetota</taxon>
        <taxon>Actinomycetes</taxon>
        <taxon>Micromonosporales</taxon>
        <taxon>Micromonosporaceae</taxon>
        <taxon>Krasilnikovia</taxon>
    </lineage>
</organism>
<keyword evidence="2" id="KW-0812">Transmembrane</keyword>
<protein>
    <submittedName>
        <fullName evidence="3">Uncharacterized protein</fullName>
    </submittedName>
</protein>
<feature type="compositionally biased region" description="Basic and acidic residues" evidence="1">
    <location>
        <begin position="13"/>
        <end position="24"/>
    </location>
</feature>